<dbReference type="SUPFAM" id="SSF56112">
    <property type="entry name" value="Protein kinase-like (PK-like)"/>
    <property type="match status" value="1"/>
</dbReference>
<keyword evidence="1" id="KW-0808">Transferase</keyword>
<dbReference type="GO" id="GO:0016740">
    <property type="term" value="F:transferase activity"/>
    <property type="evidence" value="ECO:0007669"/>
    <property type="project" value="UniProtKB-KW"/>
</dbReference>
<evidence type="ECO:0000313" key="1">
    <source>
        <dbReference type="EMBL" id="RAK77852.1"/>
    </source>
</evidence>
<accession>A0A8G1VZ26</accession>
<dbReference type="InterPro" id="IPR051678">
    <property type="entry name" value="AGP_Transferase"/>
</dbReference>
<dbReference type="PANTHER" id="PTHR21310">
    <property type="entry name" value="AMINOGLYCOSIDE PHOSPHOTRANSFERASE-RELATED-RELATED"/>
    <property type="match status" value="1"/>
</dbReference>
<proteinExistence type="predicted"/>
<dbReference type="GeneID" id="63860346"/>
<keyword evidence="2" id="KW-1185">Reference proteome</keyword>
<name>A0A8G1VZ26_9EURO</name>
<evidence type="ECO:0000313" key="2">
    <source>
        <dbReference type="Proteomes" id="UP000249789"/>
    </source>
</evidence>
<organism evidence="1 2">
    <name type="scientific">Aspergillus fijiensis CBS 313.89</name>
    <dbReference type="NCBI Taxonomy" id="1448319"/>
    <lineage>
        <taxon>Eukaryota</taxon>
        <taxon>Fungi</taxon>
        <taxon>Dikarya</taxon>
        <taxon>Ascomycota</taxon>
        <taxon>Pezizomycotina</taxon>
        <taxon>Eurotiomycetes</taxon>
        <taxon>Eurotiomycetidae</taxon>
        <taxon>Eurotiales</taxon>
        <taxon>Aspergillaceae</taxon>
        <taxon>Aspergillus</taxon>
    </lineage>
</organism>
<dbReference type="EMBL" id="KZ824640">
    <property type="protein sequence ID" value="RAK77852.1"/>
    <property type="molecule type" value="Genomic_DNA"/>
</dbReference>
<gene>
    <name evidence="1" type="ORF">BO72DRAFT_428069</name>
</gene>
<dbReference type="AlphaFoldDB" id="A0A8G1VZ26"/>
<reference evidence="1 2" key="1">
    <citation type="submission" date="2018-02" db="EMBL/GenBank/DDBJ databases">
        <title>The genomes of Aspergillus section Nigri reveals drivers in fungal speciation.</title>
        <authorList>
            <consortium name="DOE Joint Genome Institute"/>
            <person name="Vesth T.C."/>
            <person name="Nybo J."/>
            <person name="Theobald S."/>
            <person name="Brandl J."/>
            <person name="Frisvad J.C."/>
            <person name="Nielsen K.F."/>
            <person name="Lyhne E.K."/>
            <person name="Kogle M.E."/>
            <person name="Kuo A."/>
            <person name="Riley R."/>
            <person name="Clum A."/>
            <person name="Nolan M."/>
            <person name="Lipzen A."/>
            <person name="Salamov A."/>
            <person name="Henrissat B."/>
            <person name="Wiebenga A."/>
            <person name="De vries R.P."/>
            <person name="Grigoriev I.V."/>
            <person name="Mortensen U.H."/>
            <person name="Andersen M.R."/>
            <person name="Baker S.E."/>
        </authorList>
    </citation>
    <scope>NUCLEOTIDE SEQUENCE [LARGE SCALE GENOMIC DNA]</scope>
    <source>
        <strain evidence="1 2">CBS 313.89</strain>
    </source>
</reference>
<dbReference type="RefSeq" id="XP_040801862.1">
    <property type="nucleotide sequence ID" value="XM_040943013.1"/>
</dbReference>
<dbReference type="VEuPathDB" id="FungiDB:BO72DRAFT_428069"/>
<protein>
    <submittedName>
        <fullName evidence="1">Phosphotransferase family protein</fullName>
    </submittedName>
</protein>
<dbReference type="InterPro" id="IPR011009">
    <property type="entry name" value="Kinase-like_dom_sf"/>
</dbReference>
<dbReference type="PANTHER" id="PTHR21310:SF37">
    <property type="entry name" value="AMINOGLYCOSIDE PHOSPHOTRANSFERASE DOMAIN-CONTAINING PROTEIN"/>
    <property type="match status" value="1"/>
</dbReference>
<sequence length="456" mass="52839">MQPRMRFDDAAWEASETDSDSWVAGLFQPDTLRAIGDFVIKHRRGVPIELCQPRAGTFNVSFRMKFEGRFPEENVKHEVATMRYIQEHTSIPVPFILHWGTGEESPLGLGPFILMEYIEHAMDLGEALNTPTLGVDDRPVLDPAVDIGKLEMLYGQLADILLQLSRCSLPRIGSLMLVDDFTWEPKHRPLSMAMIELVRLGTLPRSKLPATTFETASDYFQALVNLHCEHLYHQRNDTVDSADDCRRRFVARRLFSRLAGERGRLASSRTDHGPFTLWCDDLRPSNILLNERGQIVGVVDREFTYAAPVQFSQAPPWWLLLEQPEYWSDGVEAWERIFESRLKTFLKVLVEREETALRAGRLNPEQRLSGPMRRSWENGDFWVAYAARKSFAFDMVFWERLDSRFFGPCAVAVEDRWKERLALLTEQERLCMERVVSRKVEQMKTRELAWEPDEMP</sequence>
<dbReference type="OrthoDB" id="5412996at2759"/>
<dbReference type="Proteomes" id="UP000249789">
    <property type="component" value="Unassembled WGS sequence"/>
</dbReference>